<evidence type="ECO:0000259" key="14">
    <source>
        <dbReference type="PROSITE" id="PS50110"/>
    </source>
</evidence>
<dbReference type="GO" id="GO:0009927">
    <property type="term" value="F:histidine phosphotransfer kinase activity"/>
    <property type="evidence" value="ECO:0007669"/>
    <property type="project" value="TreeGrafter"/>
</dbReference>
<evidence type="ECO:0000256" key="2">
    <source>
        <dbReference type="ARBA" id="ARBA00004236"/>
    </source>
</evidence>
<evidence type="ECO:0000256" key="4">
    <source>
        <dbReference type="ARBA" id="ARBA00022475"/>
    </source>
</evidence>
<keyword evidence="7" id="KW-0547">Nucleotide-binding</keyword>
<keyword evidence="11" id="KW-0472">Membrane</keyword>
<dbReference type="GO" id="GO:0005886">
    <property type="term" value="C:plasma membrane"/>
    <property type="evidence" value="ECO:0007669"/>
    <property type="project" value="UniProtKB-SubCell"/>
</dbReference>
<dbReference type="FunFam" id="3.30.565.10:FF:000023">
    <property type="entry name" value="PAS domain-containing sensor histidine kinase"/>
    <property type="match status" value="1"/>
</dbReference>
<dbReference type="CDD" id="cd00082">
    <property type="entry name" value="HisKA"/>
    <property type="match status" value="1"/>
</dbReference>
<evidence type="ECO:0000313" key="16">
    <source>
        <dbReference type="EMBL" id="PKQ28150.1"/>
    </source>
</evidence>
<dbReference type="SUPFAM" id="SSF52172">
    <property type="entry name" value="CheY-like"/>
    <property type="match status" value="1"/>
</dbReference>
<dbReference type="InterPro" id="IPR036097">
    <property type="entry name" value="HisK_dim/P_sf"/>
</dbReference>
<evidence type="ECO:0000256" key="9">
    <source>
        <dbReference type="ARBA" id="ARBA00022840"/>
    </source>
</evidence>
<dbReference type="PROSITE" id="PS50112">
    <property type="entry name" value="PAS"/>
    <property type="match status" value="1"/>
</dbReference>
<evidence type="ECO:0000256" key="12">
    <source>
        <dbReference type="PROSITE-ProRule" id="PRU00169"/>
    </source>
</evidence>
<dbReference type="Pfam" id="PF00512">
    <property type="entry name" value="HisKA"/>
    <property type="match status" value="1"/>
</dbReference>
<dbReference type="InterPro" id="IPR000014">
    <property type="entry name" value="PAS"/>
</dbReference>
<gene>
    <name evidence="16" type="ORF">CVT63_04245</name>
</gene>
<reference evidence="16 17" key="1">
    <citation type="journal article" date="2017" name="ISME J.">
        <title>Potential for microbial H2 and metal transformations associated with novel bacteria and archaea in deep terrestrial subsurface sediments.</title>
        <authorList>
            <person name="Hernsdorf A.W."/>
            <person name="Amano Y."/>
            <person name="Miyakawa K."/>
            <person name="Ise K."/>
            <person name="Suzuki Y."/>
            <person name="Anantharaman K."/>
            <person name="Probst A."/>
            <person name="Burstein D."/>
            <person name="Thomas B.C."/>
            <person name="Banfield J.F."/>
        </authorList>
    </citation>
    <scope>NUCLEOTIDE SEQUENCE [LARGE SCALE GENOMIC DNA]</scope>
    <source>
        <strain evidence="16">HGW-Actinobacteria-3</strain>
    </source>
</reference>
<dbReference type="SUPFAM" id="SSF55874">
    <property type="entry name" value="ATPase domain of HSP90 chaperone/DNA topoisomerase II/histidine kinase"/>
    <property type="match status" value="1"/>
</dbReference>
<keyword evidence="4" id="KW-1003">Cell membrane</keyword>
<dbReference type="SMART" id="SM00388">
    <property type="entry name" value="HisKA"/>
    <property type="match status" value="1"/>
</dbReference>
<dbReference type="InterPro" id="IPR011006">
    <property type="entry name" value="CheY-like_superfamily"/>
</dbReference>
<dbReference type="Proteomes" id="UP000233654">
    <property type="component" value="Unassembled WGS sequence"/>
</dbReference>
<keyword evidence="8" id="KW-0418">Kinase</keyword>
<dbReference type="SUPFAM" id="SSF55785">
    <property type="entry name" value="PYP-like sensor domain (PAS domain)"/>
    <property type="match status" value="1"/>
</dbReference>
<dbReference type="GO" id="GO:0005524">
    <property type="term" value="F:ATP binding"/>
    <property type="evidence" value="ECO:0007669"/>
    <property type="project" value="UniProtKB-KW"/>
</dbReference>
<comment type="caution">
    <text evidence="16">The sequence shown here is derived from an EMBL/GenBank/DDBJ whole genome shotgun (WGS) entry which is preliminary data.</text>
</comment>
<dbReference type="PANTHER" id="PTHR43047:SF72">
    <property type="entry name" value="OSMOSENSING HISTIDINE PROTEIN KINASE SLN1"/>
    <property type="match status" value="1"/>
</dbReference>
<dbReference type="Pfam" id="PF13188">
    <property type="entry name" value="PAS_8"/>
    <property type="match status" value="1"/>
</dbReference>
<dbReference type="PRINTS" id="PR00344">
    <property type="entry name" value="BCTRLSENSOR"/>
</dbReference>
<dbReference type="InterPro" id="IPR001789">
    <property type="entry name" value="Sig_transdc_resp-reg_receiver"/>
</dbReference>
<dbReference type="PROSITE" id="PS50110">
    <property type="entry name" value="RESPONSE_REGULATORY"/>
    <property type="match status" value="1"/>
</dbReference>
<evidence type="ECO:0000256" key="3">
    <source>
        <dbReference type="ARBA" id="ARBA00012438"/>
    </source>
</evidence>
<dbReference type="Gene3D" id="1.10.287.130">
    <property type="match status" value="1"/>
</dbReference>
<sequence>MKVYRIAYLGEDGEVALACEAALKGDDLRFMRGEGDRQGMERAVEFNADIILWDKDNLPPDAAIPIEQMREAGLDRQPVVVVVRDSDVEGAVTSLGAGASDFIYKPIRENPFPRVIAAFNAGARQRRIDWCNRVIENTNNQIRGIFATLSDPVYVVSPDYQILWMNHTAEEIFGEGQLGGACYHIFFDRAEPCDVCARSKGSARWRATLKNGKNYRFISAVTRNSKGETEKLAIGMDITPDEEVGKIHKIFIANVSHDLRTPLAAIDQYANILLEGLGGALTDDQVNYVDVIRRSSFRLRNLVENLIDANKILSGGFKLKLEVVEIQEILDIVLGRLQSQADDKGIMLQAQVSEGLPPVYADRARIAQVIANLAGNSIKFAEQGMLQIRAGFMPRDEGRVIVSVEDTGIGIPKEDLGKIFELFYRVEKDKVYVEEGAGLGLSISREIIRAHGGTLWAESIEGMGSAFHFSIPAHKGQAAVR</sequence>
<evidence type="ECO:0000256" key="6">
    <source>
        <dbReference type="ARBA" id="ARBA00022679"/>
    </source>
</evidence>
<evidence type="ECO:0000256" key="10">
    <source>
        <dbReference type="ARBA" id="ARBA00023012"/>
    </source>
</evidence>
<dbReference type="InterPro" id="IPR035965">
    <property type="entry name" value="PAS-like_dom_sf"/>
</dbReference>
<evidence type="ECO:0000256" key="5">
    <source>
        <dbReference type="ARBA" id="ARBA00022553"/>
    </source>
</evidence>
<keyword evidence="6" id="KW-0808">Transferase</keyword>
<dbReference type="EMBL" id="PHEX01000030">
    <property type="protein sequence ID" value="PKQ28150.1"/>
    <property type="molecule type" value="Genomic_DNA"/>
</dbReference>
<accession>A0A2N3G608</accession>
<keyword evidence="9" id="KW-0067">ATP-binding</keyword>
<dbReference type="PROSITE" id="PS50109">
    <property type="entry name" value="HIS_KIN"/>
    <property type="match status" value="1"/>
</dbReference>
<dbReference type="InterPro" id="IPR003661">
    <property type="entry name" value="HisK_dim/P_dom"/>
</dbReference>
<comment type="subcellular location">
    <subcellularLocation>
        <location evidence="2">Cell membrane</location>
    </subcellularLocation>
</comment>
<evidence type="ECO:0000259" key="13">
    <source>
        <dbReference type="PROSITE" id="PS50109"/>
    </source>
</evidence>
<dbReference type="Pfam" id="PF02518">
    <property type="entry name" value="HATPase_c"/>
    <property type="match status" value="1"/>
</dbReference>
<dbReference type="Gene3D" id="3.30.565.10">
    <property type="entry name" value="Histidine kinase-like ATPase, C-terminal domain"/>
    <property type="match status" value="1"/>
</dbReference>
<proteinExistence type="predicted"/>
<dbReference type="GO" id="GO:0000155">
    <property type="term" value="F:phosphorelay sensor kinase activity"/>
    <property type="evidence" value="ECO:0007669"/>
    <property type="project" value="InterPro"/>
</dbReference>
<dbReference type="SMART" id="SM00387">
    <property type="entry name" value="HATPase_c"/>
    <property type="match status" value="1"/>
</dbReference>
<evidence type="ECO:0000256" key="11">
    <source>
        <dbReference type="ARBA" id="ARBA00023136"/>
    </source>
</evidence>
<feature type="domain" description="Histidine kinase" evidence="13">
    <location>
        <begin position="254"/>
        <end position="475"/>
    </location>
</feature>
<organism evidence="16 17">
    <name type="scientific">Candidatus Anoxymicrobium japonicum</name>
    <dbReference type="NCBI Taxonomy" id="2013648"/>
    <lineage>
        <taxon>Bacteria</taxon>
        <taxon>Bacillati</taxon>
        <taxon>Actinomycetota</taxon>
        <taxon>Candidatus Geothermincolia</taxon>
        <taxon>Candidatus Geothermincolales</taxon>
        <taxon>Candidatus Anoxymicrobiaceae</taxon>
        <taxon>Candidatus Anoxymicrobium</taxon>
    </lineage>
</organism>
<dbReference type="InterPro" id="IPR005467">
    <property type="entry name" value="His_kinase_dom"/>
</dbReference>
<dbReference type="PANTHER" id="PTHR43047">
    <property type="entry name" value="TWO-COMPONENT HISTIDINE PROTEIN KINASE"/>
    <property type="match status" value="1"/>
</dbReference>
<dbReference type="SUPFAM" id="SSF47384">
    <property type="entry name" value="Homodimeric domain of signal transducing histidine kinase"/>
    <property type="match status" value="1"/>
</dbReference>
<comment type="catalytic activity">
    <reaction evidence="1">
        <text>ATP + protein L-histidine = ADP + protein N-phospho-L-histidine.</text>
        <dbReference type="EC" id="2.7.13.3"/>
    </reaction>
</comment>
<keyword evidence="5 12" id="KW-0597">Phosphoprotein</keyword>
<feature type="modified residue" description="4-aspartylphosphate" evidence="12">
    <location>
        <position position="54"/>
    </location>
</feature>
<dbReference type="EC" id="2.7.13.3" evidence="3"/>
<feature type="domain" description="PAS" evidence="15">
    <location>
        <begin position="138"/>
        <end position="174"/>
    </location>
</feature>
<evidence type="ECO:0000256" key="1">
    <source>
        <dbReference type="ARBA" id="ARBA00000085"/>
    </source>
</evidence>
<evidence type="ECO:0000259" key="15">
    <source>
        <dbReference type="PROSITE" id="PS50112"/>
    </source>
</evidence>
<dbReference type="InterPro" id="IPR036890">
    <property type="entry name" value="HATPase_C_sf"/>
</dbReference>
<evidence type="ECO:0000256" key="7">
    <source>
        <dbReference type="ARBA" id="ARBA00022741"/>
    </source>
</evidence>
<dbReference type="AlphaFoldDB" id="A0A2N3G608"/>
<keyword evidence="10" id="KW-0902">Two-component regulatory system</keyword>
<dbReference type="Gene3D" id="3.30.450.20">
    <property type="entry name" value="PAS domain"/>
    <property type="match status" value="1"/>
</dbReference>
<name>A0A2N3G608_9ACTN</name>
<evidence type="ECO:0000313" key="17">
    <source>
        <dbReference type="Proteomes" id="UP000233654"/>
    </source>
</evidence>
<dbReference type="InterPro" id="IPR004358">
    <property type="entry name" value="Sig_transdc_His_kin-like_C"/>
</dbReference>
<dbReference type="InterPro" id="IPR003594">
    <property type="entry name" value="HATPase_dom"/>
</dbReference>
<protein>
    <recommendedName>
        <fullName evidence="3">histidine kinase</fullName>
        <ecNumber evidence="3">2.7.13.3</ecNumber>
    </recommendedName>
</protein>
<feature type="domain" description="Response regulatory" evidence="14">
    <location>
        <begin position="5"/>
        <end position="120"/>
    </location>
</feature>
<evidence type="ECO:0000256" key="8">
    <source>
        <dbReference type="ARBA" id="ARBA00022777"/>
    </source>
</evidence>